<evidence type="ECO:0000256" key="5">
    <source>
        <dbReference type="ARBA" id="ARBA00022968"/>
    </source>
</evidence>
<dbReference type="AlphaFoldDB" id="A0A8B9LDI7"/>
<reference evidence="12" key="1">
    <citation type="submission" date="2025-08" db="UniProtKB">
        <authorList>
            <consortium name="Ensembl"/>
        </authorList>
    </citation>
    <scope>IDENTIFICATION</scope>
</reference>
<comment type="subcellular location">
    <subcellularLocation>
        <location evidence="1 11">Golgi apparatus membrane</location>
        <topology evidence="1 11">Single-pass type II membrane protein</topology>
    </subcellularLocation>
</comment>
<keyword evidence="3 11" id="KW-0808">Transferase</keyword>
<evidence type="ECO:0000313" key="12">
    <source>
        <dbReference type="Ensembl" id="ENSAMXP00005048627.1"/>
    </source>
</evidence>
<dbReference type="SUPFAM" id="SSF52540">
    <property type="entry name" value="P-loop containing nucleoside triphosphate hydrolases"/>
    <property type="match status" value="1"/>
</dbReference>
<dbReference type="GO" id="GO:0030166">
    <property type="term" value="P:proteoglycan biosynthetic process"/>
    <property type="evidence" value="ECO:0007669"/>
    <property type="project" value="TreeGrafter"/>
</dbReference>
<dbReference type="InterPro" id="IPR018011">
    <property type="entry name" value="Carb_sulfotrans_8-10"/>
</dbReference>
<evidence type="ECO:0000256" key="7">
    <source>
        <dbReference type="ARBA" id="ARBA00023034"/>
    </source>
</evidence>
<keyword evidence="9 11" id="KW-0325">Glycoprotein</keyword>
<dbReference type="GO" id="GO:0016051">
    <property type="term" value="P:carbohydrate biosynthetic process"/>
    <property type="evidence" value="ECO:0007669"/>
    <property type="project" value="InterPro"/>
</dbReference>
<evidence type="ECO:0000256" key="6">
    <source>
        <dbReference type="ARBA" id="ARBA00022989"/>
    </source>
</evidence>
<dbReference type="Ensembl" id="ENSAMXT00005052748.1">
    <property type="protein sequence ID" value="ENSAMXP00005048627.1"/>
    <property type="gene ID" value="ENSAMXG00005022234.1"/>
</dbReference>
<name>A0A8B9LDI7_ASTMX</name>
<dbReference type="InterPro" id="IPR005331">
    <property type="entry name" value="Sulfotransferase"/>
</dbReference>
<dbReference type="EC" id="2.8.2.-" evidence="11"/>
<evidence type="ECO:0000256" key="8">
    <source>
        <dbReference type="ARBA" id="ARBA00023136"/>
    </source>
</evidence>
<evidence type="ECO:0000256" key="4">
    <source>
        <dbReference type="ARBA" id="ARBA00022692"/>
    </source>
</evidence>
<keyword evidence="8 11" id="KW-0472">Membrane</keyword>
<evidence type="ECO:0000256" key="2">
    <source>
        <dbReference type="ARBA" id="ARBA00006339"/>
    </source>
</evidence>
<dbReference type="PANTHER" id="PTHR12137:SF4">
    <property type="entry name" value="CARBOHYDRATE SULFOTRANSFERASE 12"/>
    <property type="match status" value="1"/>
</dbReference>
<feature type="transmembrane region" description="Helical" evidence="11">
    <location>
        <begin position="6"/>
        <end position="26"/>
    </location>
</feature>
<evidence type="ECO:0000256" key="9">
    <source>
        <dbReference type="ARBA" id="ARBA00023180"/>
    </source>
</evidence>
<dbReference type="OrthoDB" id="2019940at2759"/>
<comment type="similarity">
    <text evidence="2 11">Belongs to the sulfotransferase 2 family.</text>
</comment>
<keyword evidence="10 11" id="KW-0119">Carbohydrate metabolism</keyword>
<dbReference type="Proteomes" id="UP000694621">
    <property type="component" value="Unplaced"/>
</dbReference>
<keyword evidence="6 11" id="KW-1133">Transmembrane helix</keyword>
<evidence type="ECO:0000256" key="10">
    <source>
        <dbReference type="ARBA" id="ARBA00023277"/>
    </source>
</evidence>
<dbReference type="InterPro" id="IPR027417">
    <property type="entry name" value="P-loop_NTPase"/>
</dbReference>
<evidence type="ECO:0000256" key="11">
    <source>
        <dbReference type="RuleBase" id="RU364020"/>
    </source>
</evidence>
<dbReference type="Pfam" id="PF03567">
    <property type="entry name" value="Sulfotransfer_2"/>
    <property type="match status" value="1"/>
</dbReference>
<protein>
    <recommendedName>
        <fullName evidence="11">Carbohydrate sulfotransferase</fullName>
        <ecNumber evidence="11">2.8.2.-</ecNumber>
    </recommendedName>
</protein>
<keyword evidence="5 11" id="KW-0735">Signal-anchor</keyword>
<accession>A0A8B9LDI7</accession>
<keyword evidence="7 11" id="KW-0333">Golgi apparatus</keyword>
<sequence length="390" mass="46308">MNMPRFVQLFFCLGSFSLVFVVFWNLDVGINKFSFNSEHVITLQQCSNQHQDQFESTYGTYSLETTGPAALNKDLETKESEDAFVRSMRHASPKVLDLQYTQYARKKLIHNLCSRSASLGFLKRATLNDIPHDQLSNLIVDDRHGIIYCYIPKVACTEWKSIMIFLSESLKVNGVPYKNHSDIPRDQIHGNSVVYLNRSHRNVMNKKIKKYKKFLFVRHPFVRLISAYRDKFEKKNDYFYNYLAVPIMKRYRKISPPASAERAHAAGIRPTFSEFIHYIVDLPDYYSLAFQEHWRQMYYLCHPCQIEYDFVGKMETMNEDAQHLLHFLKVDHIIQFPQSPSNRTEESWINDWFTKIPFEWKRKLYEIYELDFKLFGYSLPENFLENHSDK</sequence>
<evidence type="ECO:0000256" key="1">
    <source>
        <dbReference type="ARBA" id="ARBA00004323"/>
    </source>
</evidence>
<evidence type="ECO:0000313" key="13">
    <source>
        <dbReference type="Proteomes" id="UP000694621"/>
    </source>
</evidence>
<organism evidence="12 13">
    <name type="scientific">Astyanax mexicanus</name>
    <name type="common">Blind cave fish</name>
    <name type="synonym">Astyanax fasciatus mexicanus</name>
    <dbReference type="NCBI Taxonomy" id="7994"/>
    <lineage>
        <taxon>Eukaryota</taxon>
        <taxon>Metazoa</taxon>
        <taxon>Chordata</taxon>
        <taxon>Craniata</taxon>
        <taxon>Vertebrata</taxon>
        <taxon>Euteleostomi</taxon>
        <taxon>Actinopterygii</taxon>
        <taxon>Neopterygii</taxon>
        <taxon>Teleostei</taxon>
        <taxon>Ostariophysi</taxon>
        <taxon>Characiformes</taxon>
        <taxon>Characoidei</taxon>
        <taxon>Acestrorhamphidae</taxon>
        <taxon>Acestrorhamphinae</taxon>
        <taxon>Astyanax</taxon>
    </lineage>
</organism>
<dbReference type="GO" id="GO:0000139">
    <property type="term" value="C:Golgi membrane"/>
    <property type="evidence" value="ECO:0007669"/>
    <property type="project" value="UniProtKB-SubCell"/>
</dbReference>
<proteinExistence type="inferred from homology"/>
<dbReference type="PANTHER" id="PTHR12137">
    <property type="entry name" value="CARBOHYDRATE SULFOTRANSFERASE"/>
    <property type="match status" value="1"/>
</dbReference>
<keyword evidence="4 11" id="KW-0812">Transmembrane</keyword>
<dbReference type="GO" id="GO:0008146">
    <property type="term" value="F:sulfotransferase activity"/>
    <property type="evidence" value="ECO:0007669"/>
    <property type="project" value="InterPro"/>
</dbReference>
<evidence type="ECO:0000256" key="3">
    <source>
        <dbReference type="ARBA" id="ARBA00022679"/>
    </source>
</evidence>